<name>A0A6J5SM33_9CAUD</name>
<accession>A0A6J5SM33</accession>
<reference evidence="4" key="1">
    <citation type="submission" date="2020-05" db="EMBL/GenBank/DDBJ databases">
        <authorList>
            <person name="Chiriac C."/>
            <person name="Salcher M."/>
            <person name="Ghai R."/>
            <person name="Kavagutti S V."/>
        </authorList>
    </citation>
    <scope>NUCLEOTIDE SEQUENCE</scope>
</reference>
<proteinExistence type="predicted"/>
<organism evidence="4">
    <name type="scientific">uncultured Caudovirales phage</name>
    <dbReference type="NCBI Taxonomy" id="2100421"/>
    <lineage>
        <taxon>Viruses</taxon>
        <taxon>Duplodnaviria</taxon>
        <taxon>Heunggongvirae</taxon>
        <taxon>Uroviricota</taxon>
        <taxon>Caudoviricetes</taxon>
        <taxon>Peduoviridae</taxon>
        <taxon>Maltschvirus</taxon>
        <taxon>Maltschvirus maltsch</taxon>
    </lineage>
</organism>
<gene>
    <name evidence="2" type="ORF">UFOVP1123_17</name>
    <name evidence="3" type="ORF">UFOVP1239_133</name>
    <name evidence="4" type="ORF">UFOVP1484_21</name>
    <name evidence="5" type="ORF">UFOVP1577_27</name>
    <name evidence="1" type="ORF">UFOVP961_89</name>
</gene>
<sequence>MHLESKIYNQYPELFEKTLYGFSFDHGDGWYNIVEQMCRLIAEHLQVQKEESDFLFGQIKEKFGRLRVYHLTADDYTKGVIDMAEALSAVTCEQCGNPGYTRLGPWVRVLCDDHATQFGYKTPSNQLFRNI</sequence>
<dbReference type="EMBL" id="LR798422">
    <property type="protein sequence ID" value="CAB5230611.1"/>
    <property type="molecule type" value="Genomic_DNA"/>
</dbReference>
<dbReference type="EMBL" id="LR797435">
    <property type="protein sequence ID" value="CAB4215806.1"/>
    <property type="molecule type" value="Genomic_DNA"/>
</dbReference>
<evidence type="ECO:0000313" key="1">
    <source>
        <dbReference type="EMBL" id="CAB4174859.1"/>
    </source>
</evidence>
<evidence type="ECO:0000313" key="2">
    <source>
        <dbReference type="EMBL" id="CAB4185110.1"/>
    </source>
</evidence>
<dbReference type="EMBL" id="LR797194">
    <property type="protein sequence ID" value="CAB4193703.1"/>
    <property type="molecule type" value="Genomic_DNA"/>
</dbReference>
<protein>
    <submittedName>
        <fullName evidence="4">Uncharacterized protein</fullName>
    </submittedName>
</protein>
<dbReference type="EMBL" id="LR796912">
    <property type="protein sequence ID" value="CAB4174859.1"/>
    <property type="molecule type" value="Genomic_DNA"/>
</dbReference>
<dbReference type="EMBL" id="LR797079">
    <property type="protein sequence ID" value="CAB4185110.1"/>
    <property type="molecule type" value="Genomic_DNA"/>
</dbReference>
<evidence type="ECO:0000313" key="5">
    <source>
        <dbReference type="EMBL" id="CAB5230611.1"/>
    </source>
</evidence>
<evidence type="ECO:0000313" key="4">
    <source>
        <dbReference type="EMBL" id="CAB4215806.1"/>
    </source>
</evidence>
<evidence type="ECO:0000313" key="3">
    <source>
        <dbReference type="EMBL" id="CAB4193703.1"/>
    </source>
</evidence>